<evidence type="ECO:0000313" key="2">
    <source>
        <dbReference type="Proteomes" id="UP001597296"/>
    </source>
</evidence>
<gene>
    <name evidence="1" type="ORF">ACFSNB_13495</name>
</gene>
<comment type="caution">
    <text evidence="1">The sequence shown here is derived from an EMBL/GenBank/DDBJ whole genome shotgun (WGS) entry which is preliminary data.</text>
</comment>
<evidence type="ECO:0000313" key="1">
    <source>
        <dbReference type="EMBL" id="MFD2234821.1"/>
    </source>
</evidence>
<dbReference type="Pfam" id="PF13554">
    <property type="entry name" value="Phage_tail_terminator_5"/>
    <property type="match status" value="1"/>
</dbReference>
<reference evidence="2" key="1">
    <citation type="journal article" date="2019" name="Int. J. Syst. Evol. Microbiol.">
        <title>The Global Catalogue of Microorganisms (GCM) 10K type strain sequencing project: providing services to taxonomists for standard genome sequencing and annotation.</title>
        <authorList>
            <consortium name="The Broad Institute Genomics Platform"/>
            <consortium name="The Broad Institute Genome Sequencing Center for Infectious Disease"/>
            <person name="Wu L."/>
            <person name="Ma J."/>
        </authorList>
    </citation>
    <scope>NUCLEOTIDE SEQUENCE [LARGE SCALE GENOMIC DNA]</scope>
    <source>
        <strain evidence="2">KCTC 15012</strain>
    </source>
</reference>
<dbReference type="EMBL" id="JBHUIY010000028">
    <property type="protein sequence ID" value="MFD2234821.1"/>
    <property type="molecule type" value="Genomic_DNA"/>
</dbReference>
<accession>A0ABW5CDQ5</accession>
<name>A0ABW5CDQ5_9PROT</name>
<keyword evidence="2" id="KW-1185">Reference proteome</keyword>
<dbReference type="RefSeq" id="WP_377317415.1">
    <property type="nucleotide sequence ID" value="NZ_JBHUIY010000028.1"/>
</dbReference>
<sequence>MISDAAIRAALEAPLGASFAGLPVSRVGEGADPRGPHIRTYLVRERRVELYRGIRRARGMLGILVHAPVGDGIAAAEAVADRIPRLYRPDDTTDGALPLGARTIVIREVSVMSPYRGVDEATAIERWLIVPVQIDWRLDITAP</sequence>
<protein>
    <submittedName>
        <fullName evidence="1">Phage tail terminator-like protein</fullName>
    </submittedName>
</protein>
<dbReference type="Gene3D" id="3.30.2000.20">
    <property type="match status" value="1"/>
</dbReference>
<dbReference type="InterPro" id="IPR025395">
    <property type="entry name" value="Phage_tail_terminator-like"/>
</dbReference>
<proteinExistence type="predicted"/>
<dbReference type="Proteomes" id="UP001597296">
    <property type="component" value="Unassembled WGS sequence"/>
</dbReference>
<organism evidence="1 2">
    <name type="scientific">Phaeospirillum tilakii</name>
    <dbReference type="NCBI Taxonomy" id="741673"/>
    <lineage>
        <taxon>Bacteria</taxon>
        <taxon>Pseudomonadati</taxon>
        <taxon>Pseudomonadota</taxon>
        <taxon>Alphaproteobacteria</taxon>
        <taxon>Rhodospirillales</taxon>
        <taxon>Rhodospirillaceae</taxon>
        <taxon>Phaeospirillum</taxon>
    </lineage>
</organism>